<dbReference type="EMBL" id="CM008975">
    <property type="protein sequence ID" value="PNW73452.1"/>
    <property type="molecule type" value="Genomic_DNA"/>
</dbReference>
<reference evidence="5 6" key="1">
    <citation type="journal article" date="2007" name="Science">
        <title>The Chlamydomonas genome reveals the evolution of key animal and plant functions.</title>
        <authorList>
            <person name="Merchant S.S."/>
            <person name="Prochnik S.E."/>
            <person name="Vallon O."/>
            <person name="Harris E.H."/>
            <person name="Karpowicz S.J."/>
            <person name="Witman G.B."/>
            <person name="Terry A."/>
            <person name="Salamov A."/>
            <person name="Fritz-Laylin L.K."/>
            <person name="Marechal-Drouard L."/>
            <person name="Marshall W.F."/>
            <person name="Qu L.H."/>
            <person name="Nelson D.R."/>
            <person name="Sanderfoot A.A."/>
            <person name="Spalding M.H."/>
            <person name="Kapitonov V.V."/>
            <person name="Ren Q."/>
            <person name="Ferris P."/>
            <person name="Lindquist E."/>
            <person name="Shapiro H."/>
            <person name="Lucas S.M."/>
            <person name="Grimwood J."/>
            <person name="Schmutz J."/>
            <person name="Cardol P."/>
            <person name="Cerutti H."/>
            <person name="Chanfreau G."/>
            <person name="Chen C.L."/>
            <person name="Cognat V."/>
            <person name="Croft M.T."/>
            <person name="Dent R."/>
            <person name="Dutcher S."/>
            <person name="Fernandez E."/>
            <person name="Fukuzawa H."/>
            <person name="Gonzalez-Ballester D."/>
            <person name="Gonzalez-Halphen D."/>
            <person name="Hallmann A."/>
            <person name="Hanikenne M."/>
            <person name="Hippler M."/>
            <person name="Inwood W."/>
            <person name="Jabbari K."/>
            <person name="Kalanon M."/>
            <person name="Kuras R."/>
            <person name="Lefebvre P.A."/>
            <person name="Lemaire S.D."/>
            <person name="Lobanov A.V."/>
            <person name="Lohr M."/>
            <person name="Manuell A."/>
            <person name="Meier I."/>
            <person name="Mets L."/>
            <person name="Mittag M."/>
            <person name="Mittelmeier T."/>
            <person name="Moroney J.V."/>
            <person name="Moseley J."/>
            <person name="Napoli C."/>
            <person name="Nedelcu A.M."/>
            <person name="Niyogi K."/>
            <person name="Novoselov S.V."/>
            <person name="Paulsen I.T."/>
            <person name="Pazour G."/>
            <person name="Purton S."/>
            <person name="Ral J.P."/>
            <person name="Riano-Pachon D.M."/>
            <person name="Riekhof W."/>
            <person name="Rymarquis L."/>
            <person name="Schroda M."/>
            <person name="Stern D."/>
            <person name="Umen J."/>
            <person name="Willows R."/>
            <person name="Wilson N."/>
            <person name="Zimmer S.L."/>
            <person name="Allmer J."/>
            <person name="Balk J."/>
            <person name="Bisova K."/>
            <person name="Chen C.J."/>
            <person name="Elias M."/>
            <person name="Gendler K."/>
            <person name="Hauser C."/>
            <person name="Lamb M.R."/>
            <person name="Ledford H."/>
            <person name="Long J.C."/>
            <person name="Minagawa J."/>
            <person name="Page M.D."/>
            <person name="Pan J."/>
            <person name="Pootakham W."/>
            <person name="Roje S."/>
            <person name="Rose A."/>
            <person name="Stahlberg E."/>
            <person name="Terauchi A.M."/>
            <person name="Yang P."/>
            <person name="Ball S."/>
            <person name="Bowler C."/>
            <person name="Dieckmann C.L."/>
            <person name="Gladyshev V.N."/>
            <person name="Green P."/>
            <person name="Jorgensen R."/>
            <person name="Mayfield S."/>
            <person name="Mueller-Roeber B."/>
            <person name="Rajamani S."/>
            <person name="Sayre R.T."/>
            <person name="Brokstein P."/>
            <person name="Dubchak I."/>
            <person name="Goodstein D."/>
            <person name="Hornick L."/>
            <person name="Huang Y.W."/>
            <person name="Jhaveri J."/>
            <person name="Luo Y."/>
            <person name="Martinez D."/>
            <person name="Ngau W.C."/>
            <person name="Otillar B."/>
            <person name="Poliakov A."/>
            <person name="Porter A."/>
            <person name="Szajkowski L."/>
            <person name="Werner G."/>
            <person name="Zhou K."/>
            <person name="Grigoriev I.V."/>
            <person name="Rokhsar D.S."/>
            <person name="Grossman A.R."/>
        </authorList>
    </citation>
    <scope>NUCLEOTIDE SEQUENCE [LARGE SCALE GENOMIC DNA]</scope>
    <source>
        <strain evidence="6">CC-503</strain>
    </source>
</reference>
<feature type="compositionally biased region" description="Pro residues" evidence="3">
    <location>
        <begin position="937"/>
        <end position="949"/>
    </location>
</feature>
<feature type="region of interest" description="Disordered" evidence="3">
    <location>
        <begin position="747"/>
        <end position="766"/>
    </location>
</feature>
<dbReference type="Gene3D" id="3.30.200.20">
    <property type="entry name" value="Phosphorylase Kinase, domain 1"/>
    <property type="match status" value="1"/>
</dbReference>
<dbReference type="PROSITE" id="PS50011">
    <property type="entry name" value="PROTEIN_KINASE_DOM"/>
    <property type="match status" value="1"/>
</dbReference>
<protein>
    <recommendedName>
        <fullName evidence="4">Protein kinase domain-containing protein</fullName>
    </recommendedName>
</protein>
<feature type="compositionally biased region" description="Low complexity" evidence="3">
    <location>
        <begin position="983"/>
        <end position="998"/>
    </location>
</feature>
<dbReference type="Gramene" id="PNW73452">
    <property type="protein sequence ID" value="PNW73452"/>
    <property type="gene ID" value="CHLRE_14g632650v5"/>
</dbReference>
<keyword evidence="6" id="KW-1185">Reference proteome</keyword>
<keyword evidence="2" id="KW-0547">Nucleotide-binding</keyword>
<evidence type="ECO:0000256" key="1">
    <source>
        <dbReference type="ARBA" id="ARBA00022734"/>
    </source>
</evidence>
<feature type="region of interest" description="Disordered" evidence="3">
    <location>
        <begin position="57"/>
        <end position="78"/>
    </location>
</feature>
<dbReference type="GO" id="GO:0030246">
    <property type="term" value="F:carbohydrate binding"/>
    <property type="evidence" value="ECO:0007669"/>
    <property type="project" value="UniProtKB-KW"/>
</dbReference>
<feature type="compositionally biased region" description="Low complexity" evidence="3">
    <location>
        <begin position="950"/>
        <end position="975"/>
    </location>
</feature>
<dbReference type="InParanoid" id="A0A2K3CYV2"/>
<evidence type="ECO:0000256" key="3">
    <source>
        <dbReference type="SAM" id="MobiDB-lite"/>
    </source>
</evidence>
<feature type="region of interest" description="Disordered" evidence="3">
    <location>
        <begin position="1327"/>
        <end position="1374"/>
    </location>
</feature>
<evidence type="ECO:0000313" key="5">
    <source>
        <dbReference type="EMBL" id="PNW73452.1"/>
    </source>
</evidence>
<dbReference type="SUPFAM" id="SSF56112">
    <property type="entry name" value="Protein kinase-like (PK-like)"/>
    <property type="match status" value="1"/>
</dbReference>
<feature type="region of interest" description="Disordered" evidence="3">
    <location>
        <begin position="922"/>
        <end position="1003"/>
    </location>
</feature>
<sequence length="1962" mass="195265">MLGHVASLLKAEQPQTAQALWVAPAEAAAGASGQLQWAVWTWDEYRVCRAAKLLPTGSSSSGGSSGDGGSSSGGSGAGPDLALVTTDRPCSWRLAYVCAEEQAVVLAAGLSSSSAWYRRHFAPGAAAPLLPSPYAAASAAAGLAGASSSSEGSSSLAGLALYRSSFVAGGPLGEVYWPDYVSYNGGSPRVVAPFPLTAEVEDGADRFWRLGPVVSAMYRGGSRRLTALRLVREGEAADVWAAYQGQSSGAGLPPPLGDEFVLGDRVPDYDSGPGYETYNVGPYNDYIVAVEGCFRASEVEGLTLLSRSGRRLQLGRGGCSNWFREDAPPGGYLAGAWSSFLNASAWDRYLSETLNQGHLQNQDLPWLQQLSFIWVAPAGSLPPASVLRRPPVLDPGAQPPPACALALPMSGRVFGTSFDGCIELYRSSRTCSSNTCCNRDTQAEALGVISGSTPSGRCAVSVAACQTECAPSSGLCGAIPEASALHFLTDAPRGQQLQSFNGSLPPLASYYVNREDVMTYADAVQYCASSSYMGADWEVVKVQDVFNWAASAWTRRGAHVAVSALGYIWVAPSPLLAAAGSAAQQPSASSCMRVAFGLPDGLDSPSSTDSHTVAVGDCEAQAAVVCRAVAKPLSASAAAAAAAAAAVHTAEAAAADADTSTTGGLESVDVSSTYPPASAVLGGGSSLGDRGLISPAAAAAVWVPGPHMFVVSIKGFGGGPYISIDNDGMTATENSVLKKRDCSSGIGSIRGSTSGSSPAAQPSSSTGAIAGQRATAVVTMLQPITAFSVSVAVQLTNETDSVAVLSAVRLRLGTGGSWQSMGLVSSGGWETFQLAPGEVVVAVSGCTGGFVERLVFHTNTGRRWTHALLGAAAACSVPFLDSAPQQPAAGGGGGGGGGYLVGMQGSFGQYISSLQLTWGVPMGSTSGGGDSASMTAPPSPRPAPPPAPPVGAAGSDNTGSPAANMAAAGATGNSTVGTLADPGTGASKNSSAAGAASAGAGGDGGNGCGVPVAAIAGAAAGAAAVALAAAVAVVLLLRRRQRMQQQQDRGHSGDWNANPAAAAAAKEGTGGRVDPAAANFAAAAARGGPGGHKQQQQQQAASKALSVVRVFTVASSTTSDDASQRSSINNSTCSAPRTHYKFGKLSEPANLHAAGGAVIRPAEVGLTLRPHPALPLSRAFHFQRTLSPSAPSSVRGVGTSGPCTAGGCTDSLSTALSQRLVRCNLAGGSDAPDSAFFGTLVSTSTSGSHALTTTMPPAAPPSQQRATEAMTTGTAGAGAAADTGTAGAGAAADTTAADTAAAAVAAAPAQCMVMGVVCDPPRGGGGGASGGGGGGTSGGGGGGASGGGGGGASAGGGGGASGGGGGGVSAGGGGARAAVTAGAAAVAGEAPPLTAAALGQVPLWRADKARGGVPTTTAVAAAAMHHRPSDLESRLSAYILRVDGDLWAQEPTAHPAGNAPPKRIETRRCPPPPPAAAATRVAAELPSPPVAGVRVTGTVAEEAETGQKAEGPGEAAAAATGSGPASAFSSGPANAEQRDEIRTAISHMQAELAGRQGGCWQGLHIQGVLGRGAFGVVYLGTWRNLRVAIKTLVVHDALAGGKARQRHRAIIEAAISKSLQHPNVVTTYEAEVVPLAVMPAAAAAAGAVVHTTTQGKPMEGPVAAVAAAGDDYCDVYKLLIIQAHCNVGSLSAALDAGVFGSIADGGTGLLCGLTLALDVACGMRHIHSRNIIHGDLSAGNVLLSSFRGSNLEYHTELPAGASATSPTAEVPVGDVPAVAESDVQLLRPLAGLWRPPVTAKVSDFGLSLPMGENQTHASNCFQGTPGYAAPEVLSRGRLSLAADVWSFGVLLLELCHGMRFKRIIAQCATAGGMPPHHPAGDGGPGGSGVAGAAAAYGADVATAPWWASAVPATCPPQLTELVWACLRLSPPARPSFDQITASLVALLLAANGAIQPHSSGHE</sequence>
<feature type="domain" description="Protein kinase" evidence="4">
    <location>
        <begin position="1563"/>
        <end position="1947"/>
    </location>
</feature>
<dbReference type="InterPro" id="IPR011009">
    <property type="entry name" value="Kinase-like_dom_sf"/>
</dbReference>
<dbReference type="RefSeq" id="XP_042917110.1">
    <property type="nucleotide sequence ID" value="XM_043070437.1"/>
</dbReference>
<dbReference type="PROSITE" id="PS00109">
    <property type="entry name" value="PROTEIN_KINASE_TYR"/>
    <property type="match status" value="1"/>
</dbReference>
<dbReference type="PaxDb" id="3055-EDO95700"/>
<feature type="compositionally biased region" description="Gly residues" evidence="3">
    <location>
        <begin position="63"/>
        <end position="77"/>
    </location>
</feature>
<dbReference type="PANTHER" id="PTHR33589">
    <property type="entry name" value="OS11G0524900 PROTEIN"/>
    <property type="match status" value="1"/>
</dbReference>
<dbReference type="PANTHER" id="PTHR33589:SF3">
    <property type="entry name" value="ZYMOGEN GRANULE MEMBRANE PROTEIN 16-LIKE"/>
    <property type="match status" value="1"/>
</dbReference>
<dbReference type="InterPro" id="IPR001245">
    <property type="entry name" value="Ser-Thr/Tyr_kinase_cat_dom"/>
</dbReference>
<feature type="region of interest" description="Disordered" evidence="3">
    <location>
        <begin position="1501"/>
        <end position="1535"/>
    </location>
</feature>
<dbReference type="InterPro" id="IPR052321">
    <property type="entry name" value="PolyBind_ProtTraffic"/>
</dbReference>
<dbReference type="InterPro" id="IPR008266">
    <property type="entry name" value="Tyr_kinase_AS"/>
</dbReference>
<gene>
    <name evidence="5" type="ORF">CHLRE_14g632650v5</name>
</gene>
<evidence type="ECO:0000313" key="6">
    <source>
        <dbReference type="Proteomes" id="UP000006906"/>
    </source>
</evidence>
<dbReference type="Proteomes" id="UP000006906">
    <property type="component" value="Chromosome 14"/>
</dbReference>
<dbReference type="PROSITE" id="PS00107">
    <property type="entry name" value="PROTEIN_KINASE_ATP"/>
    <property type="match status" value="1"/>
</dbReference>
<feature type="compositionally biased region" description="Low complexity" evidence="3">
    <location>
        <begin position="1056"/>
        <end position="1065"/>
    </location>
</feature>
<organism evidence="5 6">
    <name type="scientific">Chlamydomonas reinhardtii</name>
    <name type="common">Chlamydomonas smithii</name>
    <dbReference type="NCBI Taxonomy" id="3055"/>
    <lineage>
        <taxon>Eukaryota</taxon>
        <taxon>Viridiplantae</taxon>
        <taxon>Chlorophyta</taxon>
        <taxon>core chlorophytes</taxon>
        <taxon>Chlorophyceae</taxon>
        <taxon>CS clade</taxon>
        <taxon>Chlamydomonadales</taxon>
        <taxon>Chlamydomonadaceae</taxon>
        <taxon>Chlamydomonas</taxon>
    </lineage>
</organism>
<dbReference type="Pfam" id="PF07714">
    <property type="entry name" value="PK_Tyr_Ser-Thr"/>
    <property type="match status" value="2"/>
</dbReference>
<feature type="binding site" evidence="2">
    <location>
        <position position="1590"/>
    </location>
    <ligand>
        <name>ATP</name>
        <dbReference type="ChEBI" id="CHEBI:30616"/>
    </ligand>
</feature>
<accession>A0A2K3CYV2</accession>
<keyword evidence="1" id="KW-0430">Lectin</keyword>
<keyword evidence="2" id="KW-0067">ATP-binding</keyword>
<dbReference type="Gene3D" id="2.100.10.30">
    <property type="entry name" value="Jacalin-like lectin domain"/>
    <property type="match status" value="1"/>
</dbReference>
<dbReference type="SUPFAM" id="SSF51101">
    <property type="entry name" value="Mannose-binding lectins"/>
    <property type="match status" value="1"/>
</dbReference>
<feature type="region of interest" description="Disordered" evidence="3">
    <location>
        <begin position="1246"/>
        <end position="1286"/>
    </location>
</feature>
<proteinExistence type="predicted"/>
<evidence type="ECO:0000259" key="4">
    <source>
        <dbReference type="PROSITE" id="PS50011"/>
    </source>
</evidence>
<dbReference type="InterPro" id="IPR036404">
    <property type="entry name" value="Jacalin-like_lectin_dom_sf"/>
</dbReference>
<dbReference type="OrthoDB" id="548271at2759"/>
<feature type="compositionally biased region" description="Low complexity" evidence="3">
    <location>
        <begin position="1266"/>
        <end position="1286"/>
    </location>
</feature>
<dbReference type="InterPro" id="IPR017441">
    <property type="entry name" value="Protein_kinase_ATP_BS"/>
</dbReference>
<dbReference type="GO" id="GO:0004672">
    <property type="term" value="F:protein kinase activity"/>
    <property type="evidence" value="ECO:0007669"/>
    <property type="project" value="InterPro"/>
</dbReference>
<evidence type="ECO:0000256" key="2">
    <source>
        <dbReference type="PROSITE-ProRule" id="PRU10141"/>
    </source>
</evidence>
<dbReference type="KEGG" id="cre:CHLRE_14g632650v5"/>
<feature type="compositionally biased region" description="Low complexity" evidence="3">
    <location>
        <begin position="1509"/>
        <end position="1535"/>
    </location>
</feature>
<dbReference type="GeneID" id="5717966"/>
<dbReference type="STRING" id="3055.A0A2K3CYV2"/>
<dbReference type="InterPro" id="IPR000719">
    <property type="entry name" value="Prot_kinase_dom"/>
</dbReference>
<dbReference type="ExpressionAtlas" id="A0A2K3CYV2">
    <property type="expression patterns" value="baseline and differential"/>
</dbReference>
<feature type="region of interest" description="Disordered" evidence="3">
    <location>
        <begin position="1045"/>
        <end position="1072"/>
    </location>
</feature>
<name>A0A2K3CYV2_CHLRE</name>
<dbReference type="Gene3D" id="1.10.510.10">
    <property type="entry name" value="Transferase(Phosphotransferase) domain 1"/>
    <property type="match status" value="1"/>
</dbReference>
<dbReference type="GO" id="GO:0005524">
    <property type="term" value="F:ATP binding"/>
    <property type="evidence" value="ECO:0007669"/>
    <property type="project" value="UniProtKB-UniRule"/>
</dbReference>